<dbReference type="EMBL" id="KT351733">
    <property type="protein sequence ID" value="ALG88511.1"/>
    <property type="molecule type" value="Genomic_DNA"/>
</dbReference>
<geneLocation type="plasmid" evidence="1">
    <name>Drgb2</name>
</geneLocation>
<dbReference type="AlphaFoldDB" id="A0A0N7FVZ2"/>
<keyword evidence="1" id="KW-0614">Plasmid</keyword>
<dbReference type="RefSeq" id="WP_094962792.1">
    <property type="nucleotide sequence ID" value="NZ_KT351733.1"/>
</dbReference>
<sequence>MNEWNVVLLETEDSLVLMMRGEHTKETVINSAIAANEISQSDRETWLACEDINVGYYKAVPREGYATYYYPVSQDVKGAFLATSLVLF</sequence>
<organism evidence="1">
    <name type="scientific">Pectobacterium carotovorum</name>
    <name type="common">Erwinia carotovora</name>
    <dbReference type="NCBI Taxonomy" id="554"/>
    <lineage>
        <taxon>Bacteria</taxon>
        <taxon>Pseudomonadati</taxon>
        <taxon>Pseudomonadota</taxon>
        <taxon>Gammaproteobacteria</taxon>
        <taxon>Enterobacterales</taxon>
        <taxon>Pectobacteriaceae</taxon>
        <taxon>Pectobacterium</taxon>
    </lineage>
</organism>
<reference evidence="1" key="1">
    <citation type="journal article" date="2015" name="Environ. Microbiol.">
        <title>Plasmids from the gut microbiome of cabbage root fly larvae encode SaxA that catalyses the conversion of the plant toxin 2-phenylethyl isothiocyanate.</title>
        <authorList>
            <person name="Welte C.U."/>
            <person name="de Graaf R.M."/>
            <person name="van den Bosch T.J."/>
            <person name="Op den Camp H.J."/>
            <person name="van Dam N.M."/>
            <person name="Jetten M.S."/>
        </authorList>
    </citation>
    <scope>NUCLEOTIDE SEQUENCE</scope>
    <source>
        <plasmid evidence="1">Drgb2</plasmid>
    </source>
</reference>
<protein>
    <submittedName>
        <fullName evidence="1">Uncharacterized protein</fullName>
    </submittedName>
</protein>
<proteinExistence type="predicted"/>
<name>A0A0N7FVZ2_PECCA</name>
<accession>A0A0N7FVZ2</accession>
<evidence type="ECO:0000313" key="1">
    <source>
        <dbReference type="EMBL" id="ALG88511.1"/>
    </source>
</evidence>
<reference evidence="1" key="2">
    <citation type="submission" date="2015-07" db="EMBL/GenBank/DDBJ databases">
        <authorList>
            <person name="Welte C."/>
            <person name="de Graaf R."/>
            <person name="van den Bosch T.J.M."/>
            <person name="Op den Camp H."/>
            <person name="van Dam N."/>
            <person name="Jetten M."/>
        </authorList>
    </citation>
    <scope>NUCLEOTIDE SEQUENCE</scope>
    <source>
        <plasmid evidence="1">Drgb2</plasmid>
    </source>
</reference>